<gene>
    <name evidence="2" type="ORF">TKK_019658</name>
</gene>
<name>A0ABD2VV14_9HYME</name>
<accession>A0ABD2VV14</accession>
<keyword evidence="1" id="KW-0812">Transmembrane</keyword>
<comment type="caution">
    <text evidence="2">The sequence shown here is derived from an EMBL/GenBank/DDBJ whole genome shotgun (WGS) entry which is preliminary data.</text>
</comment>
<dbReference type="EMBL" id="JBJJXI010000170">
    <property type="protein sequence ID" value="KAL3384559.1"/>
    <property type="molecule type" value="Genomic_DNA"/>
</dbReference>
<feature type="transmembrane region" description="Helical" evidence="1">
    <location>
        <begin position="12"/>
        <end position="35"/>
    </location>
</feature>
<evidence type="ECO:0008006" key="4">
    <source>
        <dbReference type="Google" id="ProtNLM"/>
    </source>
</evidence>
<sequence>MEGDERMLWSPTVMVMVSAFFLPVMSRASVLWSAVCKLRAWSAPRTRTIAAFRSCSICHRCLATATTAMSSAKPTIRTSPSKLRRRIASYMTFHRIGPKTDPCGTPAVTS</sequence>
<keyword evidence="1" id="KW-0472">Membrane</keyword>
<reference evidence="2 3" key="1">
    <citation type="journal article" date="2024" name="bioRxiv">
        <title>A reference genome for Trichogramma kaykai: A tiny desert-dwelling parasitoid wasp with competing sex-ratio distorters.</title>
        <authorList>
            <person name="Culotta J."/>
            <person name="Lindsey A.R."/>
        </authorList>
    </citation>
    <scope>NUCLEOTIDE SEQUENCE [LARGE SCALE GENOMIC DNA]</scope>
    <source>
        <strain evidence="2 3">KSX58</strain>
    </source>
</reference>
<proteinExistence type="predicted"/>
<evidence type="ECO:0000256" key="1">
    <source>
        <dbReference type="SAM" id="Phobius"/>
    </source>
</evidence>
<evidence type="ECO:0000313" key="2">
    <source>
        <dbReference type="EMBL" id="KAL3384559.1"/>
    </source>
</evidence>
<dbReference type="Proteomes" id="UP001627154">
    <property type="component" value="Unassembled WGS sequence"/>
</dbReference>
<protein>
    <recommendedName>
        <fullName evidence="4">Secreted protein</fullName>
    </recommendedName>
</protein>
<organism evidence="2 3">
    <name type="scientific">Trichogramma kaykai</name>
    <dbReference type="NCBI Taxonomy" id="54128"/>
    <lineage>
        <taxon>Eukaryota</taxon>
        <taxon>Metazoa</taxon>
        <taxon>Ecdysozoa</taxon>
        <taxon>Arthropoda</taxon>
        <taxon>Hexapoda</taxon>
        <taxon>Insecta</taxon>
        <taxon>Pterygota</taxon>
        <taxon>Neoptera</taxon>
        <taxon>Endopterygota</taxon>
        <taxon>Hymenoptera</taxon>
        <taxon>Apocrita</taxon>
        <taxon>Proctotrupomorpha</taxon>
        <taxon>Chalcidoidea</taxon>
        <taxon>Trichogrammatidae</taxon>
        <taxon>Trichogramma</taxon>
    </lineage>
</organism>
<evidence type="ECO:0000313" key="3">
    <source>
        <dbReference type="Proteomes" id="UP001627154"/>
    </source>
</evidence>
<keyword evidence="3" id="KW-1185">Reference proteome</keyword>
<dbReference type="AlphaFoldDB" id="A0ABD2VV14"/>
<keyword evidence="1" id="KW-1133">Transmembrane helix</keyword>